<sequence>MKLNNQGPQLGTKNNHTNGKGKEMFNGCHTKFHNRKP</sequence>
<feature type="compositionally biased region" description="Polar residues" evidence="1">
    <location>
        <begin position="1"/>
        <end position="18"/>
    </location>
</feature>
<reference evidence="2" key="1">
    <citation type="submission" date="2018-02" db="EMBL/GenBank/DDBJ databases">
        <title>Rhizophora mucronata_Transcriptome.</title>
        <authorList>
            <person name="Meera S.P."/>
            <person name="Sreeshan A."/>
            <person name="Augustine A."/>
        </authorList>
    </citation>
    <scope>NUCLEOTIDE SEQUENCE</scope>
    <source>
        <tissue evidence="2">Leaf</tissue>
    </source>
</reference>
<evidence type="ECO:0000313" key="2">
    <source>
        <dbReference type="EMBL" id="MBX52115.1"/>
    </source>
</evidence>
<protein>
    <submittedName>
        <fullName evidence="2">Uncharacterized protein</fullName>
    </submittedName>
</protein>
<proteinExistence type="predicted"/>
<dbReference type="EMBL" id="GGEC01071631">
    <property type="protein sequence ID" value="MBX52115.1"/>
    <property type="molecule type" value="Transcribed_RNA"/>
</dbReference>
<evidence type="ECO:0000256" key="1">
    <source>
        <dbReference type="SAM" id="MobiDB-lite"/>
    </source>
</evidence>
<accession>A0A2P2PBK8</accession>
<feature type="region of interest" description="Disordered" evidence="1">
    <location>
        <begin position="1"/>
        <end position="37"/>
    </location>
</feature>
<organism evidence="2">
    <name type="scientific">Rhizophora mucronata</name>
    <name type="common">Asiatic mangrove</name>
    <dbReference type="NCBI Taxonomy" id="61149"/>
    <lineage>
        <taxon>Eukaryota</taxon>
        <taxon>Viridiplantae</taxon>
        <taxon>Streptophyta</taxon>
        <taxon>Embryophyta</taxon>
        <taxon>Tracheophyta</taxon>
        <taxon>Spermatophyta</taxon>
        <taxon>Magnoliopsida</taxon>
        <taxon>eudicotyledons</taxon>
        <taxon>Gunneridae</taxon>
        <taxon>Pentapetalae</taxon>
        <taxon>rosids</taxon>
        <taxon>fabids</taxon>
        <taxon>Malpighiales</taxon>
        <taxon>Rhizophoraceae</taxon>
        <taxon>Rhizophora</taxon>
    </lineage>
</organism>
<dbReference type="AlphaFoldDB" id="A0A2P2PBK8"/>
<name>A0A2P2PBK8_RHIMU</name>